<evidence type="ECO:0000313" key="3">
    <source>
        <dbReference type="Proteomes" id="UP001424441"/>
    </source>
</evidence>
<sequence>MDVQFSPNTIEALVQVISGGIGNASNQIPIGIYRSGPKLESFMRACNVPMKIGSFSRLPILAAAIEKANEDQNHKSLKAIAELAADPRDFFDNPSKHQEVLDYLNARLEYDGYVLENHSGRIQLKLKNKTSSSANALAAAIVVIDFDTVKADLDRALMSLESDPEDAVTSACSILESVCRSILTELEIPLPAKKDISSLYKAIREPLGLSPKHKNNIREEIADDVLQILGGISTTISGIGALRTHAGDAHGRERGRVKLIDARIARLAVHVASAEALFLIETWQFKFPRKILHQHSPR</sequence>
<proteinExistence type="predicted"/>
<name>A0ABP3QNI6_9HYPH</name>
<dbReference type="Proteomes" id="UP001424441">
    <property type="component" value="Unassembled WGS sequence"/>
</dbReference>
<evidence type="ECO:0000313" key="2">
    <source>
        <dbReference type="EMBL" id="GAA0594343.1"/>
    </source>
</evidence>
<reference evidence="3" key="1">
    <citation type="journal article" date="2019" name="Int. J. Syst. Evol. Microbiol.">
        <title>The Global Catalogue of Microorganisms (GCM) 10K type strain sequencing project: providing services to taxonomists for standard genome sequencing and annotation.</title>
        <authorList>
            <consortium name="The Broad Institute Genomics Platform"/>
            <consortium name="The Broad Institute Genome Sequencing Center for Infectious Disease"/>
            <person name="Wu L."/>
            <person name="Ma J."/>
        </authorList>
    </citation>
    <scope>NUCLEOTIDE SEQUENCE [LARGE SCALE GENOMIC DNA]</scope>
    <source>
        <strain evidence="3">JCM 15115</strain>
    </source>
</reference>
<dbReference type="InterPro" id="IPR026001">
    <property type="entry name" value="Abi-like_C"/>
</dbReference>
<dbReference type="Pfam" id="PF14355">
    <property type="entry name" value="Abi_C"/>
    <property type="match status" value="1"/>
</dbReference>
<accession>A0ABP3QNI6</accession>
<dbReference type="RefSeq" id="WP_343801373.1">
    <property type="nucleotide sequence ID" value="NZ_BAAADE010000001.1"/>
</dbReference>
<gene>
    <name evidence="2" type="ORF">GCM10008943_06780</name>
</gene>
<evidence type="ECO:0000259" key="1">
    <source>
        <dbReference type="Pfam" id="PF14355"/>
    </source>
</evidence>
<feature type="domain" description="Abortive infection protein-like C-terminal" evidence="1">
    <location>
        <begin position="198"/>
        <end position="280"/>
    </location>
</feature>
<protein>
    <recommendedName>
        <fullName evidence="1">Abortive infection protein-like C-terminal domain-containing protein</fullName>
    </recommendedName>
</protein>
<keyword evidence="3" id="KW-1185">Reference proteome</keyword>
<comment type="caution">
    <text evidence="2">The sequence shown here is derived from an EMBL/GenBank/DDBJ whole genome shotgun (WGS) entry which is preliminary data.</text>
</comment>
<dbReference type="EMBL" id="BAAADE010000001">
    <property type="protein sequence ID" value="GAA0594343.1"/>
    <property type="molecule type" value="Genomic_DNA"/>
</dbReference>
<organism evidence="2 3">
    <name type="scientific">Paenochrobactrum glaciei</name>
    <dbReference type="NCBI Taxonomy" id="486407"/>
    <lineage>
        <taxon>Bacteria</taxon>
        <taxon>Pseudomonadati</taxon>
        <taxon>Pseudomonadota</taxon>
        <taxon>Alphaproteobacteria</taxon>
        <taxon>Hyphomicrobiales</taxon>
        <taxon>Brucellaceae</taxon>
        <taxon>Paenochrobactrum</taxon>
    </lineage>
</organism>